<dbReference type="InterPro" id="IPR022398">
    <property type="entry name" value="Peptidase_S8_His-AS"/>
</dbReference>
<dbReference type="GO" id="GO:0004252">
    <property type="term" value="F:serine-type endopeptidase activity"/>
    <property type="evidence" value="ECO:0007669"/>
    <property type="project" value="UniProtKB-UniRule"/>
</dbReference>
<evidence type="ECO:0000256" key="7">
    <source>
        <dbReference type="SAM" id="SignalP"/>
    </source>
</evidence>
<feature type="chain" id="PRO_5004844829" description="Peptidase S8/S53 domain-containing protein" evidence="7">
    <location>
        <begin position="30"/>
        <end position="584"/>
    </location>
</feature>
<dbReference type="Gene3D" id="3.40.50.200">
    <property type="entry name" value="Peptidase S8/S53 domain"/>
    <property type="match status" value="1"/>
</dbReference>
<dbReference type="InterPro" id="IPR023828">
    <property type="entry name" value="Peptidase_S8_Ser-AS"/>
</dbReference>
<organism evidence="9 10">
    <name type="scientific">Candidatus Entotheonella gemina</name>
    <dbReference type="NCBI Taxonomy" id="1429439"/>
    <lineage>
        <taxon>Bacteria</taxon>
        <taxon>Pseudomonadati</taxon>
        <taxon>Nitrospinota/Tectimicrobiota group</taxon>
        <taxon>Candidatus Tectimicrobiota</taxon>
        <taxon>Candidatus Entotheonellia</taxon>
        <taxon>Candidatus Entotheonellales</taxon>
        <taxon>Candidatus Entotheonellaceae</taxon>
        <taxon>Candidatus Entotheonella</taxon>
    </lineage>
</organism>
<protein>
    <recommendedName>
        <fullName evidence="8">Peptidase S8/S53 domain-containing protein</fullName>
    </recommendedName>
</protein>
<gene>
    <name evidence="9" type="ORF">ETSY2_08925</name>
</gene>
<dbReference type="SUPFAM" id="SSF52743">
    <property type="entry name" value="Subtilisin-like"/>
    <property type="match status" value="1"/>
</dbReference>
<evidence type="ECO:0000313" key="9">
    <source>
        <dbReference type="EMBL" id="ETX07823.1"/>
    </source>
</evidence>
<feature type="domain" description="Peptidase S8/S53" evidence="8">
    <location>
        <begin position="160"/>
        <end position="455"/>
    </location>
</feature>
<name>W4MC96_9BACT</name>
<keyword evidence="10" id="KW-1185">Reference proteome</keyword>
<dbReference type="PRINTS" id="PR00723">
    <property type="entry name" value="SUBTILISIN"/>
</dbReference>
<evidence type="ECO:0000256" key="3">
    <source>
        <dbReference type="ARBA" id="ARBA00022801"/>
    </source>
</evidence>
<feature type="active site" description="Charge relay system" evidence="5">
    <location>
        <position position="421"/>
    </location>
</feature>
<dbReference type="Pfam" id="PF00082">
    <property type="entry name" value="Peptidase_S8"/>
    <property type="match status" value="1"/>
</dbReference>
<comment type="caution">
    <text evidence="9">The sequence shown here is derived from an EMBL/GenBank/DDBJ whole genome shotgun (WGS) entry which is preliminary data.</text>
</comment>
<dbReference type="PROSITE" id="PS00137">
    <property type="entry name" value="SUBTILASE_HIS"/>
    <property type="match status" value="1"/>
</dbReference>
<accession>W4MC96</accession>
<dbReference type="PANTHER" id="PTHR43806:SF11">
    <property type="entry name" value="CEREVISIN-RELATED"/>
    <property type="match status" value="1"/>
</dbReference>
<evidence type="ECO:0000313" key="10">
    <source>
        <dbReference type="Proteomes" id="UP000019140"/>
    </source>
</evidence>
<keyword evidence="7" id="KW-0732">Signal</keyword>
<dbReference type="EMBL" id="AZHX01000361">
    <property type="protein sequence ID" value="ETX07823.1"/>
    <property type="molecule type" value="Genomic_DNA"/>
</dbReference>
<evidence type="ECO:0000256" key="4">
    <source>
        <dbReference type="ARBA" id="ARBA00022825"/>
    </source>
</evidence>
<dbReference type="InterPro" id="IPR050131">
    <property type="entry name" value="Peptidase_S8_subtilisin-like"/>
</dbReference>
<feature type="active site" description="Charge relay system" evidence="5">
    <location>
        <position position="169"/>
    </location>
</feature>
<proteinExistence type="inferred from homology"/>
<dbReference type="HOGENOM" id="CLU_466675_0_0_7"/>
<comment type="similarity">
    <text evidence="1 5 6">Belongs to the peptidase S8 family.</text>
</comment>
<evidence type="ECO:0000256" key="1">
    <source>
        <dbReference type="ARBA" id="ARBA00011073"/>
    </source>
</evidence>
<dbReference type="PROSITE" id="PS00138">
    <property type="entry name" value="SUBTILASE_SER"/>
    <property type="match status" value="1"/>
</dbReference>
<feature type="signal peptide" evidence="7">
    <location>
        <begin position="1"/>
        <end position="29"/>
    </location>
</feature>
<dbReference type="GO" id="GO:0006508">
    <property type="term" value="P:proteolysis"/>
    <property type="evidence" value="ECO:0007669"/>
    <property type="project" value="UniProtKB-KW"/>
</dbReference>
<sequence>MQLWRTFFQPSALLLTLALLPTFAVSVQAQRAIDKIRPALVRRMQAAAAVMRQEGAPRPLHRIIVGLKPSLTTLPSDSRPRIRALQEAVFNAPIQGTLKVRHRYQTLHGFSAEADGVAIGDLAKQDAVEAIYLMPVFRASAIESHPLTATDEVHRAGFTGKGITIAVIDDGIDHDHLVFGRLRDWPNAKILDGYDFADDDDDPRIDCNEQDHGTAVAGVAAGDGLSVTGTAPDATLVFLKVERSADCGQGIYRGDVVGALEWVLRHHLEYNIKVVSMSFGFGAFDNADICDTDPDIPRPYVEAIDQLDAAGITIFAASGNEGLCTQIEYPACMSKVISVGSVFDDDIDPQTYCISSATCEAGTAGSCGENRQVCSHGQPEADLVPCYVNSAGILDILAPADCARTASVQRGTTESCFRGTSFATPFAAGVAATLLEAIDGSLDPSIMKRMLTSTGVQVLDARNTLLKPRIHTYAALHALLDEVTPCPDCPRHTGNLTHPGTMVLPAPPFRSPAGLHQGWVLGTMGTDVNLYLLQKWFGVWQIVAGATSSTAIESIRFNGQAGEYVWAVQLHRGSGAYDFWFMQP</sequence>
<dbReference type="PANTHER" id="PTHR43806">
    <property type="entry name" value="PEPTIDASE S8"/>
    <property type="match status" value="1"/>
</dbReference>
<dbReference type="PROSITE" id="PS51892">
    <property type="entry name" value="SUBTILASE"/>
    <property type="match status" value="1"/>
</dbReference>
<keyword evidence="3 5" id="KW-0378">Hydrolase</keyword>
<dbReference type="Proteomes" id="UP000019140">
    <property type="component" value="Unassembled WGS sequence"/>
</dbReference>
<dbReference type="InterPro" id="IPR015500">
    <property type="entry name" value="Peptidase_S8_subtilisin-rel"/>
</dbReference>
<dbReference type="AlphaFoldDB" id="W4MC96"/>
<keyword evidence="2 5" id="KW-0645">Protease</keyword>
<dbReference type="PROSITE" id="PS00136">
    <property type="entry name" value="SUBTILASE_ASP"/>
    <property type="match status" value="1"/>
</dbReference>
<evidence type="ECO:0000256" key="5">
    <source>
        <dbReference type="PROSITE-ProRule" id="PRU01240"/>
    </source>
</evidence>
<dbReference type="InterPro" id="IPR000209">
    <property type="entry name" value="Peptidase_S8/S53_dom"/>
</dbReference>
<keyword evidence="4 5" id="KW-0720">Serine protease</keyword>
<dbReference type="InterPro" id="IPR036852">
    <property type="entry name" value="Peptidase_S8/S53_dom_sf"/>
</dbReference>
<reference evidence="9 10" key="1">
    <citation type="journal article" date="2014" name="Nature">
        <title>An environmental bacterial taxon with a large and distinct metabolic repertoire.</title>
        <authorList>
            <person name="Wilson M.C."/>
            <person name="Mori T."/>
            <person name="Ruckert C."/>
            <person name="Uria A.R."/>
            <person name="Helf M.J."/>
            <person name="Takada K."/>
            <person name="Gernert C."/>
            <person name="Steffens U.A."/>
            <person name="Heycke N."/>
            <person name="Schmitt S."/>
            <person name="Rinke C."/>
            <person name="Helfrich E.J."/>
            <person name="Brachmann A.O."/>
            <person name="Gurgui C."/>
            <person name="Wakimoto T."/>
            <person name="Kracht M."/>
            <person name="Crusemann M."/>
            <person name="Hentschel U."/>
            <person name="Abe I."/>
            <person name="Matsunaga S."/>
            <person name="Kalinowski J."/>
            <person name="Takeyama H."/>
            <person name="Piel J."/>
        </authorList>
    </citation>
    <scope>NUCLEOTIDE SEQUENCE [LARGE SCALE GENOMIC DNA]</scope>
    <source>
        <strain evidence="10">TSY2</strain>
    </source>
</reference>
<dbReference type="InterPro" id="IPR023827">
    <property type="entry name" value="Peptidase_S8_Asp-AS"/>
</dbReference>
<evidence type="ECO:0000259" key="8">
    <source>
        <dbReference type="Pfam" id="PF00082"/>
    </source>
</evidence>
<evidence type="ECO:0000256" key="2">
    <source>
        <dbReference type="ARBA" id="ARBA00022670"/>
    </source>
</evidence>
<evidence type="ECO:0000256" key="6">
    <source>
        <dbReference type="RuleBase" id="RU003355"/>
    </source>
</evidence>
<feature type="active site" description="Charge relay system" evidence="5">
    <location>
        <position position="212"/>
    </location>
</feature>